<sequence>MKPTISLIVAFAVLSVVSSELRFAETWKGNQYFSNLAHKLALIVGPKVAEVSRRELSRDLVDDIIYDADRLVQELMLIFGESFNAVEDILVDHEEELTSIINDLLEHLGFPEGITLEELITSAFVEECQAPLN</sequence>
<organism evidence="1">
    <name type="scientific">Cyprideis torosa</name>
    <dbReference type="NCBI Taxonomy" id="163714"/>
    <lineage>
        <taxon>Eukaryota</taxon>
        <taxon>Metazoa</taxon>
        <taxon>Ecdysozoa</taxon>
        <taxon>Arthropoda</taxon>
        <taxon>Crustacea</taxon>
        <taxon>Oligostraca</taxon>
        <taxon>Ostracoda</taxon>
        <taxon>Podocopa</taxon>
        <taxon>Podocopida</taxon>
        <taxon>Cytherocopina</taxon>
        <taxon>Cytheroidea</taxon>
        <taxon>Cytherideidae</taxon>
        <taxon>Cyprideis</taxon>
    </lineage>
</organism>
<accession>A0A7R8ZPW6</accession>
<dbReference type="AlphaFoldDB" id="A0A7R8ZPW6"/>
<dbReference type="EMBL" id="OB664088">
    <property type="protein sequence ID" value="CAD7231984.1"/>
    <property type="molecule type" value="Genomic_DNA"/>
</dbReference>
<evidence type="ECO:0000313" key="1">
    <source>
        <dbReference type="EMBL" id="CAD7231984.1"/>
    </source>
</evidence>
<reference evidence="1" key="1">
    <citation type="submission" date="2020-11" db="EMBL/GenBank/DDBJ databases">
        <authorList>
            <person name="Tran Van P."/>
        </authorList>
    </citation>
    <scope>NUCLEOTIDE SEQUENCE</scope>
</reference>
<name>A0A7R8ZPW6_9CRUS</name>
<proteinExistence type="predicted"/>
<protein>
    <submittedName>
        <fullName evidence="1">Uncharacterized protein</fullName>
    </submittedName>
</protein>
<gene>
    <name evidence="1" type="ORF">CTOB1V02_LOCUS9825</name>
</gene>